<comment type="caution">
    <text evidence="3">The sequence shown here is derived from an EMBL/GenBank/DDBJ whole genome shotgun (WGS) entry which is preliminary data.</text>
</comment>
<dbReference type="EMBL" id="SWLG01000005">
    <property type="protein sequence ID" value="TLS37658.1"/>
    <property type="molecule type" value="Genomic_DNA"/>
</dbReference>
<protein>
    <recommendedName>
        <fullName evidence="5">SCP-like extracellular</fullName>
    </recommendedName>
</protein>
<sequence length="294" mass="33484">MPEDGLHSWIGKEKDRITEAFGQPERIDPTGYGYEWWIYSENKEKYMQIGIAHGKAVTLLAIGENLPTTPFVVGKISTEVFKHFPIESNIPFTVDGNYYRFEIGEGELQIRPLIKVSEELAIQLYFDRYTQQLAGVRYLTPEVLVQQRPYSIVYRGELEDSSLTREEWENVEAGEEQQIFDITNILRSRFGLDPLVWNINVADVAFEHSKDMSVNSYFSHSSPTAGELADRLKQGKVSYVQAGENIAAKYPDAAAAVMGWLNSIGHREAMLNDAYTDIGVGVYQKYYTQNFIKP</sequence>
<dbReference type="RefSeq" id="WP_171016730.1">
    <property type="nucleotide sequence ID" value="NZ_SWLG01000005.1"/>
</dbReference>
<dbReference type="InterPro" id="IPR014044">
    <property type="entry name" value="CAP_dom"/>
</dbReference>
<feature type="domain" description="SCP" evidence="1">
    <location>
        <begin position="181"/>
        <end position="290"/>
    </location>
</feature>
<evidence type="ECO:0000313" key="4">
    <source>
        <dbReference type="Proteomes" id="UP000308230"/>
    </source>
</evidence>
<dbReference type="CDD" id="cd05379">
    <property type="entry name" value="CAP_bacterial"/>
    <property type="match status" value="1"/>
</dbReference>
<dbReference type="InterPro" id="IPR035940">
    <property type="entry name" value="CAP_sf"/>
</dbReference>
<dbReference type="PANTHER" id="PTHR31157:SF26">
    <property type="entry name" value="SCP-LIKE EXTRACELLULAR PROTEIN"/>
    <property type="match status" value="1"/>
</dbReference>
<proteinExistence type="predicted"/>
<name>A0A5R9F7Q3_9BACL</name>
<dbReference type="AlphaFoldDB" id="A0A5R9F7Q3"/>
<dbReference type="Gene3D" id="3.40.33.10">
    <property type="entry name" value="CAP"/>
    <property type="match status" value="1"/>
</dbReference>
<dbReference type="Pfam" id="PF14504">
    <property type="entry name" value="CAP_assoc_N"/>
    <property type="match status" value="1"/>
</dbReference>
<dbReference type="PANTHER" id="PTHR31157">
    <property type="entry name" value="SCP DOMAIN-CONTAINING PROTEIN"/>
    <property type="match status" value="1"/>
</dbReference>
<gene>
    <name evidence="3" type="ORF">FCL54_07470</name>
</gene>
<dbReference type="InterPro" id="IPR029410">
    <property type="entry name" value="CAP_assoc"/>
</dbReference>
<keyword evidence="4" id="KW-1185">Reference proteome</keyword>
<evidence type="ECO:0008006" key="5">
    <source>
        <dbReference type="Google" id="ProtNLM"/>
    </source>
</evidence>
<dbReference type="Pfam" id="PF00188">
    <property type="entry name" value="CAP"/>
    <property type="match status" value="1"/>
</dbReference>
<feature type="domain" description="CAP-associated" evidence="2">
    <location>
        <begin position="10"/>
        <end position="150"/>
    </location>
</feature>
<evidence type="ECO:0000259" key="1">
    <source>
        <dbReference type="Pfam" id="PF00188"/>
    </source>
</evidence>
<organism evidence="3 4">
    <name type="scientific">Exobacillus caeni</name>
    <dbReference type="NCBI Taxonomy" id="2574798"/>
    <lineage>
        <taxon>Bacteria</taxon>
        <taxon>Bacillati</taxon>
        <taxon>Bacillota</taxon>
        <taxon>Bacilli</taxon>
        <taxon>Bacillales</taxon>
        <taxon>Guptibacillaceae</taxon>
        <taxon>Exobacillus</taxon>
    </lineage>
</organism>
<dbReference type="SUPFAM" id="SSF55797">
    <property type="entry name" value="PR-1-like"/>
    <property type="match status" value="1"/>
</dbReference>
<evidence type="ECO:0000313" key="3">
    <source>
        <dbReference type="EMBL" id="TLS37658.1"/>
    </source>
</evidence>
<reference evidence="3 4" key="1">
    <citation type="submission" date="2019-04" db="EMBL/GenBank/DDBJ databases">
        <title>Bacillus caeni sp. nov., a bacterium isolated from mangrove sediment.</title>
        <authorList>
            <person name="Huang H."/>
            <person name="Mo K."/>
            <person name="Hu Y."/>
        </authorList>
    </citation>
    <scope>NUCLEOTIDE SEQUENCE [LARGE SCALE GENOMIC DNA]</scope>
    <source>
        <strain evidence="3 4">HB172195</strain>
    </source>
</reference>
<dbReference type="Proteomes" id="UP000308230">
    <property type="component" value="Unassembled WGS sequence"/>
</dbReference>
<accession>A0A5R9F7Q3</accession>
<evidence type="ECO:0000259" key="2">
    <source>
        <dbReference type="Pfam" id="PF14504"/>
    </source>
</evidence>